<feature type="region of interest" description="Disordered" evidence="5">
    <location>
        <begin position="528"/>
        <end position="551"/>
    </location>
</feature>
<dbReference type="PANTHER" id="PTHR18896:SF76">
    <property type="entry name" value="PHOSPHOLIPASE"/>
    <property type="match status" value="1"/>
</dbReference>
<dbReference type="Gene3D" id="3.30.870.10">
    <property type="entry name" value="Endonuclease Chain A"/>
    <property type="match status" value="2"/>
</dbReference>
<protein>
    <submittedName>
        <fullName evidence="7">Phospholipase D/Transphosphatidylase</fullName>
    </submittedName>
</protein>
<dbReference type="PROSITE" id="PS50035">
    <property type="entry name" value="PLD"/>
    <property type="match status" value="2"/>
</dbReference>
<gene>
    <name evidence="7" type="ordered locus">Krad_2196</name>
</gene>
<dbReference type="eggNOG" id="COG1502">
    <property type="taxonomic scope" value="Bacteria"/>
</dbReference>
<feature type="compositionally biased region" description="Basic and acidic residues" evidence="5">
    <location>
        <begin position="208"/>
        <end position="220"/>
    </location>
</feature>
<feature type="region of interest" description="Disordered" evidence="5">
    <location>
        <begin position="25"/>
        <end position="45"/>
    </location>
</feature>
<feature type="region of interest" description="Disordered" evidence="5">
    <location>
        <begin position="285"/>
        <end position="329"/>
    </location>
</feature>
<feature type="region of interest" description="Disordered" evidence="5">
    <location>
        <begin position="208"/>
        <end position="227"/>
    </location>
</feature>
<evidence type="ECO:0000259" key="6">
    <source>
        <dbReference type="PROSITE" id="PS50035"/>
    </source>
</evidence>
<dbReference type="AlphaFoldDB" id="A6WA40"/>
<dbReference type="GO" id="GO:0004630">
    <property type="term" value="F:phospholipase D activity"/>
    <property type="evidence" value="ECO:0007669"/>
    <property type="project" value="UniProtKB-EC"/>
</dbReference>
<feature type="compositionally biased region" description="Pro residues" evidence="5">
    <location>
        <begin position="309"/>
        <end position="320"/>
    </location>
</feature>
<dbReference type="GO" id="GO:0009395">
    <property type="term" value="P:phospholipid catabolic process"/>
    <property type="evidence" value="ECO:0007669"/>
    <property type="project" value="TreeGrafter"/>
</dbReference>
<feature type="compositionally biased region" description="Basic and acidic residues" evidence="5">
    <location>
        <begin position="538"/>
        <end position="551"/>
    </location>
</feature>
<dbReference type="Proteomes" id="UP000001116">
    <property type="component" value="Chromosome"/>
</dbReference>
<dbReference type="HOGENOM" id="CLU_022601_0_0_11"/>
<dbReference type="RefSeq" id="WP_011981182.1">
    <property type="nucleotide sequence ID" value="NC_009664.2"/>
</dbReference>
<dbReference type="InterPro" id="IPR015679">
    <property type="entry name" value="PLipase_D_fam"/>
</dbReference>
<dbReference type="SMART" id="SM00155">
    <property type="entry name" value="PLDc"/>
    <property type="match status" value="2"/>
</dbReference>
<keyword evidence="3" id="KW-0378">Hydrolase</keyword>
<dbReference type="CDD" id="cd09105">
    <property type="entry name" value="PLDc_vPLD1_2_like_2"/>
    <property type="match status" value="1"/>
</dbReference>
<dbReference type="PANTHER" id="PTHR18896">
    <property type="entry name" value="PHOSPHOLIPASE D"/>
    <property type="match status" value="1"/>
</dbReference>
<sequence length="632" mass="68400">MSHHQDATFSTAATTAASATAAASATTAATKGATATRDGAGDGAGDRSATVWLLSGAERGNGATRLPAWSRGNRVQPLVDGVAYFSALAAALAGSGEGDLVLFADWQGDPDELLTDDGPTIAEALTAAARRGAVVKGLVWRSPWDWQRLVPERNRHLAQKVKGGAEVLLDQRVRTLGSHHQKFLVIRHLHRPQDDVAFVGSLDLAHSRRDGTAHHGDRQRMSFGSKYGRHPSWHDIHTAVRGPAVDHVETVFRERWEDRAPLSLLPWQVGSDLLRRLVRRPVPLPPPQPMPAAAAHPAEEEPTSGEPAPGEPAPGEPTPGGPALGPAPDALTPGSCVVQLLRTYPRRWPRYPFAPQGEASIVAAHVKVLRRARRLVYVEEQFLWSRQVAGVFADALRATSGLQLVVLVPRHPKRGGLAAPALLLGQVRALEVLRAAGGDRVHVFDVENEQGEAVYVHSKVTIVDDVWACVRSDNLNRRSWSHDSELSVAVLDEAHDQREPADPAGLGDGARRFARDLRLQLMREHLGRSGFESEQGEQDERGSGWEGDRRGDRGDDWGDLDLLDPHRAVAALRASAAALDAWHAGGRRGSRPAGRLRFHRDPVLPRWQQVLAAPVQRIVLDPAGSTGGRAGR</sequence>
<feature type="domain" description="PLD phosphodiesterase" evidence="6">
    <location>
        <begin position="452"/>
        <end position="479"/>
    </location>
</feature>
<dbReference type="InterPro" id="IPR001736">
    <property type="entry name" value="PLipase_D/transphosphatidylase"/>
</dbReference>
<accession>A6WA40</accession>
<evidence type="ECO:0000256" key="3">
    <source>
        <dbReference type="ARBA" id="ARBA00022801"/>
    </source>
</evidence>
<evidence type="ECO:0000256" key="5">
    <source>
        <dbReference type="SAM" id="MobiDB-lite"/>
    </source>
</evidence>
<evidence type="ECO:0000313" key="8">
    <source>
        <dbReference type="Proteomes" id="UP000001116"/>
    </source>
</evidence>
<feature type="domain" description="PLD phosphodiesterase" evidence="6">
    <location>
        <begin position="175"/>
        <end position="208"/>
    </location>
</feature>
<keyword evidence="8" id="KW-1185">Reference proteome</keyword>
<dbReference type="SUPFAM" id="SSF56024">
    <property type="entry name" value="Phospholipase D/nuclease"/>
    <property type="match status" value="2"/>
</dbReference>
<keyword evidence="2" id="KW-0677">Repeat</keyword>
<evidence type="ECO:0000256" key="1">
    <source>
        <dbReference type="ARBA" id="ARBA00000798"/>
    </source>
</evidence>
<organism evidence="7 8">
    <name type="scientific">Kineococcus radiotolerans (strain ATCC BAA-149 / DSM 14245 / SRS30216)</name>
    <dbReference type="NCBI Taxonomy" id="266940"/>
    <lineage>
        <taxon>Bacteria</taxon>
        <taxon>Bacillati</taxon>
        <taxon>Actinomycetota</taxon>
        <taxon>Actinomycetes</taxon>
        <taxon>Kineosporiales</taxon>
        <taxon>Kineosporiaceae</taxon>
        <taxon>Kineococcus</taxon>
    </lineage>
</organism>
<dbReference type="EMBL" id="CP000750">
    <property type="protein sequence ID" value="ABS03679.1"/>
    <property type="molecule type" value="Genomic_DNA"/>
</dbReference>
<proteinExistence type="predicted"/>
<comment type="catalytic activity">
    <reaction evidence="1">
        <text>a 1,2-diacyl-sn-glycero-3-phosphocholine + H2O = a 1,2-diacyl-sn-glycero-3-phosphate + choline + H(+)</text>
        <dbReference type="Rhea" id="RHEA:14445"/>
        <dbReference type="ChEBI" id="CHEBI:15354"/>
        <dbReference type="ChEBI" id="CHEBI:15377"/>
        <dbReference type="ChEBI" id="CHEBI:15378"/>
        <dbReference type="ChEBI" id="CHEBI:57643"/>
        <dbReference type="ChEBI" id="CHEBI:58608"/>
        <dbReference type="EC" id="3.1.4.4"/>
    </reaction>
</comment>
<reference evidence="8" key="1">
    <citation type="journal article" date="2008" name="PLoS ONE">
        <title>Survival in nuclear waste, extreme resistance, and potential applications gleaned from the genome sequence of Kineococcus radiotolerans SRS30216.</title>
        <authorList>
            <person name="Bagwell C.E."/>
            <person name="Bhat S."/>
            <person name="Hawkins G.M."/>
            <person name="Smith B.W."/>
            <person name="Biswas T."/>
            <person name="Hoover T.R."/>
            <person name="Saunders E."/>
            <person name="Han C.S."/>
            <person name="Tsodikov O.V."/>
            <person name="Shimkets L.J."/>
        </authorList>
    </citation>
    <scope>NUCLEOTIDE SEQUENCE [LARGE SCALE GENOMIC DNA]</scope>
    <source>
        <strain evidence="8">ATCC BAA-149 / DSM 14245 / SRS30216</strain>
    </source>
</reference>
<evidence type="ECO:0000256" key="2">
    <source>
        <dbReference type="ARBA" id="ARBA00022737"/>
    </source>
</evidence>
<evidence type="ECO:0000313" key="7">
    <source>
        <dbReference type="EMBL" id="ABS03679.1"/>
    </source>
</evidence>
<evidence type="ECO:0000256" key="4">
    <source>
        <dbReference type="ARBA" id="ARBA00023098"/>
    </source>
</evidence>
<dbReference type="KEGG" id="kra:Krad_2196"/>
<feature type="compositionally biased region" description="Low complexity" evidence="5">
    <location>
        <begin position="25"/>
        <end position="38"/>
    </location>
</feature>
<keyword evidence="4" id="KW-0443">Lipid metabolism</keyword>
<name>A6WA40_KINRD</name>
<dbReference type="STRING" id="266940.Krad_2196"/>